<protein>
    <submittedName>
        <fullName evidence="3">Thioesterase</fullName>
    </submittedName>
</protein>
<dbReference type="InterPro" id="IPR001031">
    <property type="entry name" value="Thioesterase"/>
</dbReference>
<dbReference type="GeneID" id="97141217"/>
<dbReference type="PANTHER" id="PTHR11487">
    <property type="entry name" value="THIOESTERASE"/>
    <property type="match status" value="1"/>
</dbReference>
<dbReference type="Gene3D" id="3.40.50.1820">
    <property type="entry name" value="alpha/beta hydrolase"/>
    <property type="match status" value="1"/>
</dbReference>
<dbReference type="PANTHER" id="PTHR11487:SF0">
    <property type="entry name" value="S-ACYL FATTY ACID SYNTHASE THIOESTERASE, MEDIUM CHAIN"/>
    <property type="match status" value="1"/>
</dbReference>
<comment type="similarity">
    <text evidence="1">Belongs to the thioesterase family.</text>
</comment>
<dbReference type="InterPro" id="IPR029058">
    <property type="entry name" value="AB_hydrolase_fold"/>
</dbReference>
<keyword evidence="4" id="KW-1185">Reference proteome</keyword>
<proteinExistence type="inferred from homology"/>
<sequence length="236" mass="27872">MEIKVFCLGYAGSSKTVFRDWLKNTHKIEFIPLKYKGRGTRFNENSYTDIVEAVDDMYELIKLSKGNEKYAIFGHSMGAYIAYELYYKLKNSQTEAPEHLFLSGINPPMLRKSIKISHLDNDTFLEQVVELGGIPSDLLKHKDVLNFFFPILRNDFRIVEEYKYEYKSKKIDCGLTIILGSDDKLTQNYNNIWREMAEKEVEFYELKGNHFFLHNHTELLKDIIYKNLMFEDENKK</sequence>
<evidence type="ECO:0000313" key="4">
    <source>
        <dbReference type="Proteomes" id="UP000826616"/>
    </source>
</evidence>
<dbReference type="Pfam" id="PF00975">
    <property type="entry name" value="Thioesterase"/>
    <property type="match status" value="1"/>
</dbReference>
<feature type="domain" description="Thioesterase" evidence="2">
    <location>
        <begin position="4"/>
        <end position="223"/>
    </location>
</feature>
<dbReference type="EMBL" id="CP080764">
    <property type="protein sequence ID" value="QYY44517.1"/>
    <property type="molecule type" value="Genomic_DNA"/>
</dbReference>
<dbReference type="InterPro" id="IPR012223">
    <property type="entry name" value="TEII"/>
</dbReference>
<dbReference type="Proteomes" id="UP000826616">
    <property type="component" value="Chromosome"/>
</dbReference>
<dbReference type="SUPFAM" id="SSF53474">
    <property type="entry name" value="alpha/beta-Hydrolases"/>
    <property type="match status" value="1"/>
</dbReference>
<name>A0ABX8YFZ9_ANETH</name>
<reference evidence="3 4" key="1">
    <citation type="submission" date="2021-08" db="EMBL/GenBank/DDBJ databases">
        <title>Complete genome sequence of the strain Aneurinibacillus thermoaerophilus CCM 8960.</title>
        <authorList>
            <person name="Musilova J."/>
            <person name="Kourilova X."/>
            <person name="Pernicova I."/>
            <person name="Bezdicek M."/>
            <person name="Lengerova M."/>
            <person name="Obruca S."/>
            <person name="Sedlar K."/>
        </authorList>
    </citation>
    <scope>NUCLEOTIDE SEQUENCE [LARGE SCALE GENOMIC DNA]</scope>
    <source>
        <strain evidence="3 4">CCM 8960</strain>
    </source>
</reference>
<evidence type="ECO:0000259" key="2">
    <source>
        <dbReference type="Pfam" id="PF00975"/>
    </source>
</evidence>
<organism evidence="3 4">
    <name type="scientific">Aneurinibacillus thermoaerophilus</name>
    <dbReference type="NCBI Taxonomy" id="143495"/>
    <lineage>
        <taxon>Bacteria</taxon>
        <taxon>Bacillati</taxon>
        <taxon>Bacillota</taxon>
        <taxon>Bacilli</taxon>
        <taxon>Bacillales</taxon>
        <taxon>Paenibacillaceae</taxon>
        <taxon>Aneurinibacillus group</taxon>
        <taxon>Aneurinibacillus</taxon>
    </lineage>
</organism>
<accession>A0ABX8YFZ9</accession>
<evidence type="ECO:0000313" key="3">
    <source>
        <dbReference type="EMBL" id="QYY44517.1"/>
    </source>
</evidence>
<gene>
    <name evidence="3" type="ORF">K3F53_07530</name>
</gene>
<dbReference type="RefSeq" id="WP_220560830.1">
    <property type="nucleotide sequence ID" value="NZ_CP080764.1"/>
</dbReference>
<evidence type="ECO:0000256" key="1">
    <source>
        <dbReference type="ARBA" id="ARBA00007169"/>
    </source>
</evidence>